<keyword evidence="3" id="KW-0460">Magnesium</keyword>
<dbReference type="PANTHER" id="PTHR43584">
    <property type="entry name" value="NUCLEOTIDYL TRANSFERASE"/>
    <property type="match status" value="1"/>
</dbReference>
<protein>
    <submittedName>
        <fullName evidence="5">Nucleotidyl transferase</fullName>
    </submittedName>
</protein>
<dbReference type="Gene3D" id="3.90.550.10">
    <property type="entry name" value="Spore Coat Polysaccharide Biosynthesis Protein SpsA, Chain A"/>
    <property type="match status" value="1"/>
</dbReference>
<dbReference type="RefSeq" id="WP_011443765.1">
    <property type="nucleotide sequence ID" value="NC_007794.1"/>
</dbReference>
<organism evidence="5 6">
    <name type="scientific">Novosphingobium aromaticivorans (strain ATCC 700278 / DSM 12444 / CCUG 56034 / CIP 105152 / NBRC 16084 / F199)</name>
    <dbReference type="NCBI Taxonomy" id="279238"/>
    <lineage>
        <taxon>Bacteria</taxon>
        <taxon>Pseudomonadati</taxon>
        <taxon>Pseudomonadota</taxon>
        <taxon>Alphaproteobacteria</taxon>
        <taxon>Sphingomonadales</taxon>
        <taxon>Sphingomonadaceae</taxon>
        <taxon>Novosphingobium</taxon>
    </lineage>
</organism>
<dbReference type="EMBL" id="CP000248">
    <property type="protein sequence ID" value="ABD24551.1"/>
    <property type="molecule type" value="Genomic_DNA"/>
</dbReference>
<evidence type="ECO:0000256" key="1">
    <source>
        <dbReference type="ARBA" id="ARBA00022679"/>
    </source>
</evidence>
<proteinExistence type="predicted"/>
<name>Q2GC72_NOVAD</name>
<dbReference type="InterPro" id="IPR050065">
    <property type="entry name" value="GlmU-like"/>
</dbReference>
<dbReference type="HOGENOM" id="CLU_029499_5_0_5"/>
<dbReference type="KEGG" id="nar:Saro_0102"/>
<dbReference type="InterPro" id="IPR025877">
    <property type="entry name" value="MobA-like_NTP_Trfase"/>
</dbReference>
<keyword evidence="1 5" id="KW-0808">Transferase</keyword>
<accession>Q2GC72</accession>
<dbReference type="Pfam" id="PF12804">
    <property type="entry name" value="NTP_transf_3"/>
    <property type="match status" value="1"/>
</dbReference>
<dbReference type="eggNOG" id="COG1213">
    <property type="taxonomic scope" value="Bacteria"/>
</dbReference>
<dbReference type="GO" id="GO:0016779">
    <property type="term" value="F:nucleotidyltransferase activity"/>
    <property type="evidence" value="ECO:0007669"/>
    <property type="project" value="UniProtKB-KW"/>
</dbReference>
<evidence type="ECO:0000313" key="6">
    <source>
        <dbReference type="Proteomes" id="UP000009134"/>
    </source>
</evidence>
<dbReference type="STRING" id="279238.Saro_0102"/>
<evidence type="ECO:0000259" key="4">
    <source>
        <dbReference type="Pfam" id="PF12804"/>
    </source>
</evidence>
<dbReference type="SUPFAM" id="SSF53448">
    <property type="entry name" value="Nucleotide-diphospho-sugar transferases"/>
    <property type="match status" value="1"/>
</dbReference>
<evidence type="ECO:0000313" key="5">
    <source>
        <dbReference type="EMBL" id="ABD24551.1"/>
    </source>
</evidence>
<feature type="domain" description="MobA-like NTP transferase" evidence="4">
    <location>
        <begin position="3"/>
        <end position="139"/>
    </location>
</feature>
<gene>
    <name evidence="5" type="ordered locus">Saro_0102</name>
</gene>
<evidence type="ECO:0000256" key="3">
    <source>
        <dbReference type="ARBA" id="ARBA00022842"/>
    </source>
</evidence>
<evidence type="ECO:0000256" key="2">
    <source>
        <dbReference type="ARBA" id="ARBA00022695"/>
    </source>
</evidence>
<dbReference type="PANTHER" id="PTHR43584:SF8">
    <property type="entry name" value="N-ACETYLMURAMATE ALPHA-1-PHOSPHATE URIDYLYLTRANSFERASE"/>
    <property type="match status" value="1"/>
</dbReference>
<sequence length="249" mass="26711">MDALIIAAGYGSRLADLSPSKPLTPVAGVPLIEIGVRQAMEAGVTRVVVVTGHKADMVEAFLADLSQRAGIEIVPVRLSDWSTPNGHSVMAGATRCEGNYLLMMADHMFEADILARLLLEDRPERGVTLAIDRRTDNPLVDPDDATWVKMDDEGRITAIGKTIAPYDAVDCGAFLATPELAVAIREAIAEGKPGSLSDGMQRLADAGRAGTMDIEDAWWMDVDDPRAHALAEELAPWHLARTFAAIGQD</sequence>
<dbReference type="AlphaFoldDB" id="Q2GC72"/>
<reference evidence="6" key="1">
    <citation type="submission" date="2006-01" db="EMBL/GenBank/DDBJ databases">
        <title>Complete sequence of Novosphingobium aromaticivorans DSM 12444.</title>
        <authorList>
            <consortium name="US DOE Joint Genome Institute"/>
            <person name="Copeland A."/>
            <person name="Lucas S."/>
            <person name="Lapidus A."/>
            <person name="Barry K."/>
            <person name="Detter J.C."/>
            <person name="Glavina T."/>
            <person name="Hammon N."/>
            <person name="Israni S."/>
            <person name="Pitluck S."/>
            <person name="Chain P."/>
            <person name="Malfatti S."/>
            <person name="Shin M."/>
            <person name="Vergez L."/>
            <person name="Schmutz J."/>
            <person name="Larimer F."/>
            <person name="Land M."/>
            <person name="Kyrpides N."/>
            <person name="Ivanova N."/>
            <person name="Fredrickson J."/>
            <person name="Balkwill D."/>
            <person name="Romine M.F."/>
            <person name="Richardson P."/>
        </authorList>
    </citation>
    <scope>NUCLEOTIDE SEQUENCE [LARGE SCALE GENOMIC DNA]</scope>
    <source>
        <strain evidence="6">ATCC 700278 / DSM 12444 / CCUG 56034 / CIP 105152 / NBRC 16084 / F199</strain>
    </source>
</reference>
<dbReference type="Proteomes" id="UP000009134">
    <property type="component" value="Chromosome"/>
</dbReference>
<keyword evidence="6" id="KW-1185">Reference proteome</keyword>
<dbReference type="InterPro" id="IPR029044">
    <property type="entry name" value="Nucleotide-diphossugar_trans"/>
</dbReference>
<keyword evidence="2" id="KW-0548">Nucleotidyltransferase</keyword>